<keyword evidence="9" id="KW-0406">Ion transport</keyword>
<dbReference type="AlphaFoldDB" id="A0A183P7R4"/>
<sequence>MIYIPGLIAIIVFYLLILFVGLWAARKGKTNDSSGTDTEEVMLAGRNIGLLVGIFTMTVMIIRLYDYGIILATWVGGGYINGTAENTYNPTQGLVWCQAPVGYALSLVVGGLFFANRMRTLGYVTMLDPFQNKYGERMCGLLFIPALLGEVFWTAAILSALDQTNRRNNHSNKQNIFIFKYKRYTHQYTLSMIFILTVGATLGVIVDLDQKTSIILSACIALVYTLFGGLYSVAYTDVVQLFCIFLGLVIG</sequence>
<keyword evidence="12" id="KW-0739">Sodium transport</keyword>
<dbReference type="Gene3D" id="1.20.1730.10">
    <property type="entry name" value="Sodium/glucose cotransporter"/>
    <property type="match status" value="1"/>
</dbReference>
<evidence type="ECO:0000256" key="6">
    <source>
        <dbReference type="ARBA" id="ARBA00022979"/>
    </source>
</evidence>
<evidence type="ECO:0000313" key="13">
    <source>
        <dbReference type="EMBL" id="VDP54307.1"/>
    </source>
</evidence>
<keyword evidence="4" id="KW-0812">Transmembrane</keyword>
<dbReference type="InterPro" id="IPR052244">
    <property type="entry name" value="Choline_transporter"/>
</dbReference>
<dbReference type="GO" id="GO:0005886">
    <property type="term" value="C:plasma membrane"/>
    <property type="evidence" value="ECO:0007669"/>
    <property type="project" value="TreeGrafter"/>
</dbReference>
<organism evidence="13 14">
    <name type="scientific">Schistosoma mattheei</name>
    <dbReference type="NCBI Taxonomy" id="31246"/>
    <lineage>
        <taxon>Eukaryota</taxon>
        <taxon>Metazoa</taxon>
        <taxon>Spiralia</taxon>
        <taxon>Lophotrochozoa</taxon>
        <taxon>Platyhelminthes</taxon>
        <taxon>Trematoda</taxon>
        <taxon>Digenea</taxon>
        <taxon>Strigeidida</taxon>
        <taxon>Schistosomatoidea</taxon>
        <taxon>Schistosomatidae</taxon>
        <taxon>Schistosoma</taxon>
    </lineage>
</organism>
<gene>
    <name evidence="13" type="ORF">SMTD_LOCUS10400</name>
</gene>
<name>A0A183P7R4_9TREM</name>
<dbReference type="Proteomes" id="UP000269396">
    <property type="component" value="Unassembled WGS sequence"/>
</dbReference>
<dbReference type="GO" id="GO:0005307">
    <property type="term" value="F:choline:sodium symporter activity"/>
    <property type="evidence" value="ECO:0007669"/>
    <property type="project" value="TreeGrafter"/>
</dbReference>
<accession>A0A183P7R4</accession>
<reference evidence="13 14" key="1">
    <citation type="submission" date="2018-11" db="EMBL/GenBank/DDBJ databases">
        <authorList>
            <consortium name="Pathogen Informatics"/>
        </authorList>
    </citation>
    <scope>NUCLEOTIDE SEQUENCE [LARGE SCALE GENOMIC DNA]</scope>
    <source>
        <strain>Denwood</strain>
        <strain evidence="14">Zambia</strain>
    </source>
</reference>
<keyword evidence="14" id="KW-1185">Reference proteome</keyword>
<comment type="similarity">
    <text evidence="2">Belongs to the sodium:solute symporter (SSF) (TC 2.A.21) family.</text>
</comment>
<dbReference type="PROSITE" id="PS50283">
    <property type="entry name" value="NA_SOLUT_SYMP_3"/>
    <property type="match status" value="1"/>
</dbReference>
<comment type="subcellular location">
    <subcellularLocation>
        <location evidence="1">Membrane</location>
        <topology evidence="1">Multi-pass membrane protein</topology>
    </subcellularLocation>
</comment>
<keyword evidence="7" id="KW-1133">Transmembrane helix</keyword>
<evidence type="ECO:0000256" key="3">
    <source>
        <dbReference type="ARBA" id="ARBA00022448"/>
    </source>
</evidence>
<evidence type="ECO:0000256" key="10">
    <source>
        <dbReference type="ARBA" id="ARBA00023136"/>
    </source>
</evidence>
<dbReference type="GO" id="GO:0008292">
    <property type="term" value="P:acetylcholine biosynthetic process"/>
    <property type="evidence" value="ECO:0007669"/>
    <property type="project" value="TreeGrafter"/>
</dbReference>
<keyword evidence="11" id="KW-0325">Glycoprotein</keyword>
<dbReference type="STRING" id="31246.A0A183P7R4"/>
<evidence type="ECO:0000313" key="14">
    <source>
        <dbReference type="Proteomes" id="UP000269396"/>
    </source>
</evidence>
<evidence type="ECO:0000256" key="12">
    <source>
        <dbReference type="ARBA" id="ARBA00023201"/>
    </source>
</evidence>
<dbReference type="InterPro" id="IPR001734">
    <property type="entry name" value="Na/solute_symporter"/>
</dbReference>
<evidence type="ECO:0000256" key="1">
    <source>
        <dbReference type="ARBA" id="ARBA00004141"/>
    </source>
</evidence>
<evidence type="ECO:0000256" key="8">
    <source>
        <dbReference type="ARBA" id="ARBA00023053"/>
    </source>
</evidence>
<dbReference type="EMBL" id="UZAL01030535">
    <property type="protein sequence ID" value="VDP54307.1"/>
    <property type="molecule type" value="Genomic_DNA"/>
</dbReference>
<dbReference type="PANTHER" id="PTHR45897:SF4">
    <property type="entry name" value="HIGH-AFFINITY CHOLINE TRANSPORTER 1"/>
    <property type="match status" value="1"/>
</dbReference>
<evidence type="ECO:0000256" key="7">
    <source>
        <dbReference type="ARBA" id="ARBA00022989"/>
    </source>
</evidence>
<evidence type="ECO:0000256" key="2">
    <source>
        <dbReference type="ARBA" id="ARBA00006434"/>
    </source>
</evidence>
<evidence type="ECO:0000256" key="4">
    <source>
        <dbReference type="ARBA" id="ARBA00022692"/>
    </source>
</evidence>
<dbReference type="InterPro" id="IPR038377">
    <property type="entry name" value="Na/Glc_symporter_sf"/>
</dbReference>
<keyword evidence="5" id="KW-0769">Symport</keyword>
<keyword evidence="3" id="KW-0813">Transport</keyword>
<keyword evidence="8" id="KW-0915">Sodium</keyword>
<proteinExistence type="inferred from homology"/>
<evidence type="ECO:0000256" key="9">
    <source>
        <dbReference type="ARBA" id="ARBA00023065"/>
    </source>
</evidence>
<keyword evidence="6" id="KW-0530">Neurotransmitter biosynthesis</keyword>
<evidence type="ECO:0000256" key="11">
    <source>
        <dbReference type="ARBA" id="ARBA00023180"/>
    </source>
</evidence>
<protein>
    <submittedName>
        <fullName evidence="13">Uncharacterized protein</fullName>
    </submittedName>
</protein>
<keyword evidence="10" id="KW-0472">Membrane</keyword>
<dbReference type="PANTHER" id="PTHR45897">
    <property type="entry name" value="HIGH-AFFINITY CHOLINE TRANSPORTER 1"/>
    <property type="match status" value="1"/>
</dbReference>
<evidence type="ECO:0000256" key="5">
    <source>
        <dbReference type="ARBA" id="ARBA00022847"/>
    </source>
</evidence>